<protein>
    <recommendedName>
        <fullName evidence="2">DUF6697 domain-containing protein</fullName>
    </recommendedName>
</protein>
<feature type="region of interest" description="Disordered" evidence="1">
    <location>
        <begin position="141"/>
        <end position="214"/>
    </location>
</feature>
<dbReference type="InterPro" id="IPR046520">
    <property type="entry name" value="DUF6697"/>
</dbReference>
<evidence type="ECO:0000259" key="2">
    <source>
        <dbReference type="Pfam" id="PF20411"/>
    </source>
</evidence>
<accession>A0ABR3FUF3</accession>
<feature type="compositionally biased region" description="Polar residues" evidence="1">
    <location>
        <begin position="146"/>
        <end position="166"/>
    </location>
</feature>
<dbReference type="EMBL" id="JBAHYK010000071">
    <property type="protein sequence ID" value="KAL0579112.1"/>
    <property type="molecule type" value="Genomic_DNA"/>
</dbReference>
<sequence>MESENPNEYDSWCTVYHKQLVQTILSTSTGDPPNAQSGTSVNENQSLESPSTATATATSSASAKAPPRAGQNQQPILKEEDSEDAAVLGSRKVLEIFSRLEALESERSEWQSMVVKYDEKIQRLEKMNSDLVTQVAEIERERQAQKDANQTPSTGKDANIIELSSDSDTEPHIHRPARRKRKAPAPTLQLGSPLPVERANALPPPIADLKTGERRFTRDELSKKLGGSVQGTLTKISKSQKPIAKEFEMNAYMCPNVSQNPWCPKAPGEHGYVFVGLGVDKKTFLKEERQHVFIGEKGRDKLAMRYVGYYSCERVDPLTKEEWDTLPRKVHHGYSKLSKEKNKDERAVEDVRKDYDQGNLRVPCVKLTCLEYDHRLFEGLVSSEMTSTSVGQEPASGTGPSKRARRAKKNTSYRETDDIDDIYSSDLCADVESDLDADYPGPQSKRQRCSY</sequence>
<dbReference type="Pfam" id="PF20411">
    <property type="entry name" value="DUF6697"/>
    <property type="match status" value="1"/>
</dbReference>
<name>A0ABR3FUF3_9AGAR</name>
<feature type="region of interest" description="Disordered" evidence="1">
    <location>
        <begin position="24"/>
        <end position="83"/>
    </location>
</feature>
<proteinExistence type="predicted"/>
<gene>
    <name evidence="3" type="ORF">V5O48_002895</name>
</gene>
<evidence type="ECO:0000313" key="3">
    <source>
        <dbReference type="EMBL" id="KAL0579112.1"/>
    </source>
</evidence>
<feature type="compositionally biased region" description="Basic residues" evidence="1">
    <location>
        <begin position="174"/>
        <end position="183"/>
    </location>
</feature>
<feature type="compositionally biased region" description="Low complexity" evidence="1">
    <location>
        <begin position="49"/>
        <end position="67"/>
    </location>
</feature>
<dbReference type="Proteomes" id="UP001465976">
    <property type="component" value="Unassembled WGS sequence"/>
</dbReference>
<comment type="caution">
    <text evidence="3">The sequence shown here is derived from an EMBL/GenBank/DDBJ whole genome shotgun (WGS) entry which is preliminary data.</text>
</comment>
<feature type="domain" description="DUF6697" evidence="2">
    <location>
        <begin position="216"/>
        <end position="381"/>
    </location>
</feature>
<feature type="compositionally biased region" description="Polar residues" evidence="1">
    <location>
        <begin position="24"/>
        <end position="48"/>
    </location>
</feature>
<evidence type="ECO:0000313" key="4">
    <source>
        <dbReference type="Proteomes" id="UP001465976"/>
    </source>
</evidence>
<organism evidence="3 4">
    <name type="scientific">Marasmius crinis-equi</name>
    <dbReference type="NCBI Taxonomy" id="585013"/>
    <lineage>
        <taxon>Eukaryota</taxon>
        <taxon>Fungi</taxon>
        <taxon>Dikarya</taxon>
        <taxon>Basidiomycota</taxon>
        <taxon>Agaricomycotina</taxon>
        <taxon>Agaricomycetes</taxon>
        <taxon>Agaricomycetidae</taxon>
        <taxon>Agaricales</taxon>
        <taxon>Marasmiineae</taxon>
        <taxon>Marasmiaceae</taxon>
        <taxon>Marasmius</taxon>
    </lineage>
</organism>
<reference evidence="3 4" key="1">
    <citation type="submission" date="2024-02" db="EMBL/GenBank/DDBJ databases">
        <title>A draft genome for the cacao thread blight pathogen Marasmius crinis-equi.</title>
        <authorList>
            <person name="Cohen S.P."/>
            <person name="Baruah I.K."/>
            <person name="Amoako-Attah I."/>
            <person name="Bukari Y."/>
            <person name="Meinhardt L.W."/>
            <person name="Bailey B.A."/>
        </authorList>
    </citation>
    <scope>NUCLEOTIDE SEQUENCE [LARGE SCALE GENOMIC DNA]</scope>
    <source>
        <strain evidence="3 4">GH-76</strain>
    </source>
</reference>
<keyword evidence="4" id="KW-1185">Reference proteome</keyword>
<evidence type="ECO:0000256" key="1">
    <source>
        <dbReference type="SAM" id="MobiDB-lite"/>
    </source>
</evidence>
<feature type="region of interest" description="Disordered" evidence="1">
    <location>
        <begin position="384"/>
        <end position="417"/>
    </location>
</feature>
<feature type="compositionally biased region" description="Basic residues" evidence="1">
    <location>
        <begin position="402"/>
        <end position="411"/>
    </location>
</feature>